<accession>A0AC34Q6R2</accession>
<proteinExistence type="predicted"/>
<reference evidence="2" key="1">
    <citation type="submission" date="2022-11" db="UniProtKB">
        <authorList>
            <consortium name="WormBaseParasite"/>
        </authorList>
    </citation>
    <scope>IDENTIFICATION</scope>
</reference>
<evidence type="ECO:0000313" key="2">
    <source>
        <dbReference type="WBParaSite" id="JU765_v2.g1341.t1"/>
    </source>
</evidence>
<protein>
    <submittedName>
        <fullName evidence="2">Acyltransferase 3 domain-containing protein</fullName>
    </submittedName>
</protein>
<organism evidence="1 2">
    <name type="scientific">Panagrolaimus sp. JU765</name>
    <dbReference type="NCBI Taxonomy" id="591449"/>
    <lineage>
        <taxon>Eukaryota</taxon>
        <taxon>Metazoa</taxon>
        <taxon>Ecdysozoa</taxon>
        <taxon>Nematoda</taxon>
        <taxon>Chromadorea</taxon>
        <taxon>Rhabditida</taxon>
        <taxon>Tylenchina</taxon>
        <taxon>Panagrolaimomorpha</taxon>
        <taxon>Panagrolaimoidea</taxon>
        <taxon>Panagrolaimidae</taxon>
        <taxon>Panagrolaimus</taxon>
    </lineage>
</organism>
<name>A0AC34Q6R2_9BILA</name>
<dbReference type="Proteomes" id="UP000887576">
    <property type="component" value="Unplaced"/>
</dbReference>
<sequence>CQVYIMGLCLGWFMQKYKKIKIPVFIQIIGWILGLSLMLAVWFGLYNYNRGHTHLSHFWSAMYSAFSKPAWGLGLGWIIFVCYYGYGGPVNRFLSWNIWVPLGRLSYAAYLLHYTIVIIFVFSGNDYAVIFTGFWPMVWNYVIPITFLTFVFSLIWSSLFEVPIAKVETILLRPSKPKIHLEKMVNDHGKSVINGWDIEQTENEKIKN</sequence>
<evidence type="ECO:0000313" key="1">
    <source>
        <dbReference type="Proteomes" id="UP000887576"/>
    </source>
</evidence>
<dbReference type="WBParaSite" id="JU765_v2.g1341.t1">
    <property type="protein sequence ID" value="JU765_v2.g1341.t1"/>
    <property type="gene ID" value="JU765_v2.g1341"/>
</dbReference>